<dbReference type="InterPro" id="IPR017850">
    <property type="entry name" value="Alkaline_phosphatase_core_sf"/>
</dbReference>
<sequence>MNQIFKGRYSILLGFLIYFIVFSFIIRTILFVSAAQKAEFQFLEVMRFYLVGFLFDLGTGLILTTLYSIYLLVIPHRFYVKKWNRVLTLSIFFLFLVITLFSFFAELTFWQEFESRFNFIAVDYLIYTYEVIHNINESYPLPLLVGGILLIALGLTYLFYKLKIFSSSFKSHNRFKNRLLYATLTVVPALLFLFIVKNNWAEQGNNRYTNELSKAGIYSFFAAFKNNELNYHDFYSLIANKDAFALVRKELTESNSSFKNDRFSILRNLKGTDSAYKPNVITITVESLSADFLAHYGNTQNITPRLDSFANHSVFFSNMYATGTRTVRGMEALTLGIPPTPGSSIVRRMDNEHLYTVGHVFEEKGYVNTFFYGGDGYFDNMNHFFGNNGYNIVDRGRKLLNETYDGTRTLISDDAVTFENAWGICDGDIFNVVIKDADEKYKKGQLFNNFIMTTSNHRPFTFPNNKIDIPSGSREGAVKYTDFAIGQFIDQIKKKPWFKNTVIIIVADHCASSAGKNEIDISKYQIPCMILNLKNTENRNISKMTSQIDLFPTLWSLLGWNYTSEFYGKNVLDQKYESRVFLGTYQKLVYMKGDSLVILSPHRKIDTYLYNKSKNEQKPFALPKKIVNQGIANYQTAFDLFRDGKLRYK</sequence>
<dbReference type="OrthoDB" id="9777768at2"/>
<evidence type="ECO:0000313" key="12">
    <source>
        <dbReference type="Proteomes" id="UP000245379"/>
    </source>
</evidence>
<evidence type="ECO:0000256" key="5">
    <source>
        <dbReference type="ARBA" id="ARBA00023136"/>
    </source>
</evidence>
<protein>
    <submittedName>
        <fullName evidence="11">Sulfatase</fullName>
    </submittedName>
</protein>
<evidence type="ECO:0000313" key="11">
    <source>
        <dbReference type="EMBL" id="PWS29436.1"/>
    </source>
</evidence>
<dbReference type="Gene3D" id="3.40.720.10">
    <property type="entry name" value="Alkaline Phosphatase, subunit A"/>
    <property type="match status" value="1"/>
</dbReference>
<keyword evidence="12" id="KW-1185">Reference proteome</keyword>
<dbReference type="RefSeq" id="WP_109924860.1">
    <property type="nucleotide sequence ID" value="NZ_QGNZ01000001.1"/>
</dbReference>
<evidence type="ECO:0000256" key="2">
    <source>
        <dbReference type="ARBA" id="ARBA00022475"/>
    </source>
</evidence>
<accession>A0A317EW52</accession>
<dbReference type="AlphaFoldDB" id="A0A317EW52"/>
<name>A0A317EW52_9SPHI</name>
<dbReference type="CDD" id="cd16015">
    <property type="entry name" value="LTA_synthase"/>
    <property type="match status" value="1"/>
</dbReference>
<feature type="binding site" evidence="8">
    <location>
        <position position="508"/>
    </location>
    <ligand>
        <name>Mn(2+)</name>
        <dbReference type="ChEBI" id="CHEBI:29035"/>
    </ligand>
</feature>
<dbReference type="PIRSF" id="PIRSF005091">
    <property type="entry name" value="Mmb_sulf_HI1246"/>
    <property type="match status" value="1"/>
</dbReference>
<feature type="transmembrane region" description="Helical" evidence="9">
    <location>
        <begin position="48"/>
        <end position="74"/>
    </location>
</feature>
<dbReference type="Gene3D" id="3.30.1120.80">
    <property type="match status" value="1"/>
</dbReference>
<keyword evidence="3 9" id="KW-0812">Transmembrane</keyword>
<dbReference type="GO" id="GO:0046872">
    <property type="term" value="F:metal ion binding"/>
    <property type="evidence" value="ECO:0007669"/>
    <property type="project" value="UniProtKB-KW"/>
</dbReference>
<dbReference type="GO" id="GO:0005886">
    <property type="term" value="C:plasma membrane"/>
    <property type="evidence" value="ECO:0007669"/>
    <property type="project" value="UniProtKB-SubCell"/>
</dbReference>
<evidence type="ECO:0000256" key="9">
    <source>
        <dbReference type="SAM" id="Phobius"/>
    </source>
</evidence>
<evidence type="ECO:0000256" key="4">
    <source>
        <dbReference type="ARBA" id="ARBA00022989"/>
    </source>
</evidence>
<feature type="domain" description="Sulfatase N-terminal" evidence="10">
    <location>
        <begin position="278"/>
        <end position="559"/>
    </location>
</feature>
<feature type="transmembrane region" description="Helical" evidence="9">
    <location>
        <begin position="139"/>
        <end position="159"/>
    </location>
</feature>
<dbReference type="Proteomes" id="UP000245379">
    <property type="component" value="Unassembled WGS sequence"/>
</dbReference>
<feature type="transmembrane region" description="Helical" evidence="9">
    <location>
        <begin position="179"/>
        <end position="196"/>
    </location>
</feature>
<keyword evidence="7" id="KW-0464">Manganese</keyword>
<dbReference type="EMBL" id="QGNZ01000001">
    <property type="protein sequence ID" value="PWS29436.1"/>
    <property type="molecule type" value="Genomic_DNA"/>
</dbReference>
<evidence type="ECO:0000256" key="1">
    <source>
        <dbReference type="ARBA" id="ARBA00004651"/>
    </source>
</evidence>
<feature type="active site" evidence="6">
    <location>
        <position position="326"/>
    </location>
</feature>
<keyword evidence="5 9" id="KW-0472">Membrane</keyword>
<dbReference type="InterPro" id="IPR050448">
    <property type="entry name" value="OpgB/LTA_synthase_biosynth"/>
</dbReference>
<organism evidence="11 12">
    <name type="scientific">Pedobacter yonginense</name>
    <dbReference type="NCBI Taxonomy" id="651869"/>
    <lineage>
        <taxon>Bacteria</taxon>
        <taxon>Pseudomonadati</taxon>
        <taxon>Bacteroidota</taxon>
        <taxon>Sphingobacteriia</taxon>
        <taxon>Sphingobacteriales</taxon>
        <taxon>Sphingobacteriaceae</taxon>
        <taxon>Pedobacter</taxon>
    </lineage>
</organism>
<proteinExistence type="predicted"/>
<evidence type="ECO:0000256" key="7">
    <source>
        <dbReference type="PIRSR" id="PIRSR005091-2"/>
    </source>
</evidence>
<keyword evidence="2" id="KW-1003">Cell membrane</keyword>
<dbReference type="PANTHER" id="PTHR47371:SF3">
    <property type="entry name" value="PHOSPHOGLYCEROL TRANSFERASE I"/>
    <property type="match status" value="1"/>
</dbReference>
<evidence type="ECO:0000256" key="6">
    <source>
        <dbReference type="PIRSR" id="PIRSR005091-1"/>
    </source>
</evidence>
<comment type="caution">
    <text evidence="11">The sequence shown here is derived from an EMBL/GenBank/DDBJ whole genome shotgun (WGS) entry which is preliminary data.</text>
</comment>
<feature type="binding site" evidence="8">
    <location>
        <position position="509"/>
    </location>
    <ligand>
        <name>Mn(2+)</name>
        <dbReference type="ChEBI" id="CHEBI:29035"/>
    </ligand>
</feature>
<feature type="binding site" evidence="8">
    <location>
        <position position="326"/>
    </location>
    <ligand>
        <name>Mn(2+)</name>
        <dbReference type="ChEBI" id="CHEBI:29035"/>
    </ligand>
</feature>
<dbReference type="InterPro" id="IPR012160">
    <property type="entry name" value="LtaS-like"/>
</dbReference>
<keyword evidence="7" id="KW-0479">Metal-binding</keyword>
<dbReference type="InterPro" id="IPR000917">
    <property type="entry name" value="Sulfatase_N"/>
</dbReference>
<dbReference type="PANTHER" id="PTHR47371">
    <property type="entry name" value="LIPOTEICHOIC ACID SYNTHASE"/>
    <property type="match status" value="1"/>
</dbReference>
<dbReference type="Pfam" id="PF00884">
    <property type="entry name" value="Sulfatase"/>
    <property type="match status" value="1"/>
</dbReference>
<feature type="transmembrane region" description="Helical" evidence="9">
    <location>
        <begin position="12"/>
        <end position="36"/>
    </location>
</feature>
<feature type="binding site" evidence="7">
    <location>
        <position position="457"/>
    </location>
    <ligand>
        <name>substrate</name>
    </ligand>
</feature>
<evidence type="ECO:0000256" key="8">
    <source>
        <dbReference type="PIRSR" id="PIRSR005091-3"/>
    </source>
</evidence>
<feature type="transmembrane region" description="Helical" evidence="9">
    <location>
        <begin position="86"/>
        <end position="105"/>
    </location>
</feature>
<comment type="subcellular location">
    <subcellularLocation>
        <location evidence="1">Cell membrane</location>
        <topology evidence="1">Multi-pass membrane protein</topology>
    </subcellularLocation>
</comment>
<dbReference type="SUPFAM" id="SSF53649">
    <property type="entry name" value="Alkaline phosphatase-like"/>
    <property type="match status" value="1"/>
</dbReference>
<evidence type="ECO:0000256" key="3">
    <source>
        <dbReference type="ARBA" id="ARBA00022692"/>
    </source>
</evidence>
<gene>
    <name evidence="11" type="ORF">DHW03_06370</name>
</gene>
<feature type="binding site" evidence="8">
    <location>
        <position position="286"/>
    </location>
    <ligand>
        <name>Mn(2+)</name>
        <dbReference type="ChEBI" id="CHEBI:29035"/>
    </ligand>
</feature>
<reference evidence="11 12" key="1">
    <citation type="submission" date="2018-05" db="EMBL/GenBank/DDBJ databases">
        <title>Pedobacter paludis sp. nov., isolated from wetland soil.</title>
        <authorList>
            <person name="Zhang Y."/>
            <person name="Wang G."/>
        </authorList>
    </citation>
    <scope>NUCLEOTIDE SEQUENCE [LARGE SCALE GENOMIC DNA]</scope>
    <source>
        <strain evidence="11 12">KCTC22721</strain>
    </source>
</reference>
<evidence type="ECO:0000259" key="10">
    <source>
        <dbReference type="Pfam" id="PF00884"/>
    </source>
</evidence>
<keyword evidence="4 9" id="KW-1133">Transmembrane helix</keyword>